<reference evidence="2 3" key="1">
    <citation type="submission" date="2018-11" db="EMBL/GenBank/DDBJ databases">
        <title>Draft genome sequence of Cellulomonas takizawaensis strain TKZ-21.</title>
        <authorList>
            <person name="Yamamura H."/>
            <person name="Hayashi T."/>
            <person name="Hamada M."/>
            <person name="Serisawa Y."/>
            <person name="Matsuyama K."/>
            <person name="Nakagawa Y."/>
            <person name="Otoguro M."/>
            <person name="Yanagida F."/>
            <person name="Hayakawa M."/>
        </authorList>
    </citation>
    <scope>NUCLEOTIDE SEQUENCE [LARGE SCALE GENOMIC DNA]</scope>
    <source>
        <strain evidence="2 3">TKZ-21</strain>
    </source>
</reference>
<gene>
    <name evidence="2" type="ORF">CTKZ_17240</name>
</gene>
<dbReference type="InterPro" id="IPR013096">
    <property type="entry name" value="Cupin_2"/>
</dbReference>
<dbReference type="Gene3D" id="2.60.120.10">
    <property type="entry name" value="Jelly Rolls"/>
    <property type="match status" value="1"/>
</dbReference>
<comment type="caution">
    <text evidence="2">The sequence shown here is derived from an EMBL/GenBank/DDBJ whole genome shotgun (WGS) entry which is preliminary data.</text>
</comment>
<keyword evidence="3" id="KW-1185">Reference proteome</keyword>
<dbReference type="RefSeq" id="WP_124342680.1">
    <property type="nucleotide sequence ID" value="NZ_BHYL01000124.1"/>
</dbReference>
<feature type="domain" description="Cupin type-2" evidence="1">
    <location>
        <begin position="29"/>
        <end position="81"/>
    </location>
</feature>
<name>A0A401UZS8_9CELL</name>
<dbReference type="PANTHER" id="PTHR38599:SF1">
    <property type="entry name" value="CUPIN DOMAIN PROTEIN (AFU_ORTHOLOGUE AFUA_3G13620)"/>
    <property type="match status" value="1"/>
</dbReference>
<dbReference type="PANTHER" id="PTHR38599">
    <property type="entry name" value="CUPIN DOMAIN PROTEIN (AFU_ORTHOLOGUE AFUA_3G13620)"/>
    <property type="match status" value="1"/>
</dbReference>
<organism evidence="2 3">
    <name type="scientific">Cellulomonas algicola</name>
    <dbReference type="NCBI Taxonomy" id="2071633"/>
    <lineage>
        <taxon>Bacteria</taxon>
        <taxon>Bacillati</taxon>
        <taxon>Actinomycetota</taxon>
        <taxon>Actinomycetes</taxon>
        <taxon>Micrococcales</taxon>
        <taxon>Cellulomonadaceae</taxon>
        <taxon>Cellulomonas</taxon>
    </lineage>
</organism>
<sequence length="112" mass="11879">MTDAPVTRVLLADHELPEEFRTGHVEVRRITLAPGLVAGPHTHNGPVFGIVTAGSVDFRVGDGPVVRLRAGDVFYEPGDERIGGFDATDEGAEFVGWFLLPTGVAGTLTPLT</sequence>
<dbReference type="EMBL" id="BHYL01000124">
    <property type="protein sequence ID" value="GCD20162.1"/>
    <property type="molecule type" value="Genomic_DNA"/>
</dbReference>
<protein>
    <recommendedName>
        <fullName evidence="1">Cupin type-2 domain-containing protein</fullName>
    </recommendedName>
</protein>
<dbReference type="InterPro" id="IPR014710">
    <property type="entry name" value="RmlC-like_jellyroll"/>
</dbReference>
<evidence type="ECO:0000259" key="1">
    <source>
        <dbReference type="Pfam" id="PF07883"/>
    </source>
</evidence>
<dbReference type="Pfam" id="PF07883">
    <property type="entry name" value="Cupin_2"/>
    <property type="match status" value="1"/>
</dbReference>
<evidence type="ECO:0000313" key="2">
    <source>
        <dbReference type="EMBL" id="GCD20162.1"/>
    </source>
</evidence>
<dbReference type="AlphaFoldDB" id="A0A401UZS8"/>
<evidence type="ECO:0000313" key="3">
    <source>
        <dbReference type="Proteomes" id="UP000288246"/>
    </source>
</evidence>
<dbReference type="Proteomes" id="UP000288246">
    <property type="component" value="Unassembled WGS sequence"/>
</dbReference>
<dbReference type="SUPFAM" id="SSF51182">
    <property type="entry name" value="RmlC-like cupins"/>
    <property type="match status" value="1"/>
</dbReference>
<dbReference type="OrthoDB" id="122936at2"/>
<accession>A0A401UZS8</accession>
<proteinExistence type="predicted"/>
<dbReference type="InterPro" id="IPR011051">
    <property type="entry name" value="RmlC_Cupin_sf"/>
</dbReference>